<dbReference type="Pfam" id="PF00191">
    <property type="entry name" value="Annexin"/>
    <property type="match status" value="4"/>
</dbReference>
<keyword evidence="15" id="KW-1185">Reference proteome</keyword>
<dbReference type="Pfam" id="PF10505">
    <property type="entry name" value="NARG2_C"/>
    <property type="match status" value="1"/>
</dbReference>
<accession>A0A8T3CWS1</accession>
<dbReference type="OrthoDB" id="6288737at2759"/>
<protein>
    <recommendedName>
        <fullName evidence="11">Annexin</fullName>
    </recommendedName>
</protein>
<gene>
    <name evidence="14" type="ORF">AGOR_G00166550</name>
</gene>
<evidence type="ECO:0000313" key="15">
    <source>
        <dbReference type="Proteomes" id="UP000829720"/>
    </source>
</evidence>
<feature type="compositionally biased region" description="Low complexity" evidence="12">
    <location>
        <begin position="333"/>
        <end position="348"/>
    </location>
</feature>
<evidence type="ECO:0000256" key="8">
    <source>
        <dbReference type="ARBA" id="ARBA00022869"/>
    </source>
</evidence>
<sequence>MAEVKQELTIGDSKKKPDFSPAVEQESTCPWGNANNAFPEPRVPYPCFSRLTVNEQTLYMRKKLYKNPKEAFQPLQDRVSSEITEFMRYLQDVARICAADYNYMSHGAAQYSEECLRASLEKVKNHPQVYLIHEMTSITGGKFNPDLSLNFEKQLLAMGKVMMVELHKGLPKNVQLMEDYIPVSSETPTAKKASLTYMDVSSDQNAEKLFAKYEPHVCLTSQAFSRLLNNQGPEYSEQWEIPVWVKMEKGTRKEVYIDSPLVKTEMTVRERNQIFHEESVKLILKKSGTKAAAELVLDLSTSDCMESQRSVIAFGEENIDFEADFTDLETFGESSSQSKKSKTQTETTPSGSGVKPTFAHPKAVAKTPDSISDMAIEVSRKDKSAMLVKEVDSSWTDVEDASKLDCSSVEESEETDLSLQCTPPNKKLKLDLSVEHGVGVSFDDSDEERLVIDAPVSPKISSAVCMTDSPKTKKLALLSESSIGSPMPPSSEIIADTPASPTPDCHRSSSPELNKQRQLIPASSTIRQQAGRPRRGGHTEPQDCDQLGQILRMQDALLKPSHNPFQEVLSSPPRGTNLCGPSTPSQSHPQSLVKPCVSSYLVANQGPDQGASIGAALTVTAPDDNQTTAQSKRLLSEGLLASSEEELNYECPEEWNLVYSLYSLQDVLMLVRSSVPLARGCKLGNEIKPVPVHFLPKLEYQLCYGLECLTKSEACQLWAERQLHSSTMSYIGHIDALTSKLFLTEGVTPSKIRNASCGFVPAKSLNILHHLLKKVACLQEGRYLLCHKPGEPFITILKASKGKKMTRATYDLHEAHSDLPKTPTHGPVPWLPVDPSTALSFHNKHSRIPCTFPPQIGCQVSRPKGKSPSTRGGHPVGAKQWVMLAHWYLNTTPTSYPHSTSYPVQHLSCLTELTLNFGRESEPKYPTVVAVADFDPEKDAARIETAIKTKGVDEQTIINILTKRSYSQRREIAFSYERRTKKDMISALKGALSGSLETVILGLMKSTAQYDASELKASMKGLGTDEESLIEIVCSRSNEELVEIKRVYKELFKKDLEKDVAGDTSGHFCKLLLALVQTKRAEPSNVVDYEKIDIDARALYEAGVKGRGTDVATWISIMSERSVPHLQKVFDRYKSYSPYDMQESICKEVKGDLEKSFLTLVECFENKQLYFANRLQNAMKSKGAKEKVVTRIMVSRCEVDLMKIRSEFKKQYGKSLYQTIAEHTKGDYQRVLLGLCGGDD</sequence>
<dbReference type="GO" id="GO:0042796">
    <property type="term" value="P:snRNA transcription by RNA polymerase III"/>
    <property type="evidence" value="ECO:0007669"/>
    <property type="project" value="TreeGrafter"/>
</dbReference>
<keyword evidence="10 11" id="KW-0111">Calcium/phospholipid-binding</keyword>
<dbReference type="PROSITE" id="PS51897">
    <property type="entry name" value="ANNEXIN_2"/>
    <property type="match status" value="4"/>
</dbReference>
<dbReference type="GO" id="GO:0004859">
    <property type="term" value="F:phospholipase inhibitor activity"/>
    <property type="evidence" value="ECO:0007669"/>
    <property type="project" value="InterPro"/>
</dbReference>
<dbReference type="Proteomes" id="UP000829720">
    <property type="component" value="Unassembled WGS sequence"/>
</dbReference>
<dbReference type="GO" id="GO:0042795">
    <property type="term" value="P:snRNA transcription by RNA polymerase II"/>
    <property type="evidence" value="ECO:0007669"/>
    <property type="project" value="TreeGrafter"/>
</dbReference>
<keyword evidence="3" id="KW-0964">Secreted</keyword>
<dbReference type="GO" id="GO:0005604">
    <property type="term" value="C:basement membrane"/>
    <property type="evidence" value="ECO:0007669"/>
    <property type="project" value="UniProtKB-SubCell"/>
</dbReference>
<reference evidence="14" key="1">
    <citation type="submission" date="2021-01" db="EMBL/GenBank/DDBJ databases">
        <authorList>
            <person name="Zahm M."/>
            <person name="Roques C."/>
            <person name="Cabau C."/>
            <person name="Klopp C."/>
            <person name="Donnadieu C."/>
            <person name="Jouanno E."/>
            <person name="Lampietro C."/>
            <person name="Louis A."/>
            <person name="Herpin A."/>
            <person name="Echchiki A."/>
            <person name="Berthelot C."/>
            <person name="Parey E."/>
            <person name="Roest-Crollius H."/>
            <person name="Braasch I."/>
            <person name="Postlethwait J."/>
            <person name="Bobe J."/>
            <person name="Montfort J."/>
            <person name="Bouchez O."/>
            <person name="Begum T."/>
            <person name="Mejri S."/>
            <person name="Adams A."/>
            <person name="Chen W.-J."/>
            <person name="Guiguen Y."/>
        </authorList>
    </citation>
    <scope>NUCLEOTIDE SEQUENCE</scope>
    <source>
        <tissue evidence="14">Blood</tissue>
    </source>
</reference>
<dbReference type="InterPro" id="IPR018502">
    <property type="entry name" value="Annexin_repeat"/>
</dbReference>
<comment type="caution">
    <text evidence="14">The sequence shown here is derived from an EMBL/GenBank/DDBJ whole genome shotgun (WGS) entry which is preliminary data.</text>
</comment>
<dbReference type="PANTHER" id="PTHR14633:SF3">
    <property type="entry name" value="LITTLE ELONGATION COMPLEX SUBUNIT 2"/>
    <property type="match status" value="1"/>
</dbReference>
<name>A0A8T3CWS1_9TELE</name>
<dbReference type="FunFam" id="1.10.220.10:FF:000001">
    <property type="entry name" value="Annexin"/>
    <property type="match status" value="1"/>
</dbReference>
<evidence type="ECO:0000259" key="13">
    <source>
        <dbReference type="Pfam" id="PF10505"/>
    </source>
</evidence>
<dbReference type="FunFam" id="1.10.220.10:FF:000007">
    <property type="entry name" value="Annexin"/>
    <property type="match status" value="1"/>
</dbReference>
<dbReference type="FunFam" id="1.10.220.10:FF:000003">
    <property type="entry name" value="Annexin"/>
    <property type="match status" value="1"/>
</dbReference>
<keyword evidence="8" id="KW-0084">Basement membrane</keyword>
<organism evidence="14 15">
    <name type="scientific">Albula goreensis</name>
    <dbReference type="NCBI Taxonomy" id="1534307"/>
    <lineage>
        <taxon>Eukaryota</taxon>
        <taxon>Metazoa</taxon>
        <taxon>Chordata</taxon>
        <taxon>Craniata</taxon>
        <taxon>Vertebrata</taxon>
        <taxon>Euteleostomi</taxon>
        <taxon>Actinopterygii</taxon>
        <taxon>Neopterygii</taxon>
        <taxon>Teleostei</taxon>
        <taxon>Albuliformes</taxon>
        <taxon>Albulidae</taxon>
        <taxon>Albula</taxon>
    </lineage>
</organism>
<evidence type="ECO:0000256" key="6">
    <source>
        <dbReference type="ARBA" id="ARBA00022737"/>
    </source>
</evidence>
<evidence type="ECO:0000256" key="7">
    <source>
        <dbReference type="ARBA" id="ARBA00022837"/>
    </source>
</evidence>
<evidence type="ECO:0000256" key="2">
    <source>
        <dbReference type="ARBA" id="ARBA00007831"/>
    </source>
</evidence>
<feature type="region of interest" description="Disordered" evidence="12">
    <location>
        <begin position="481"/>
        <end position="543"/>
    </location>
</feature>
<dbReference type="GO" id="GO:0008023">
    <property type="term" value="C:transcription elongation factor complex"/>
    <property type="evidence" value="ECO:0007669"/>
    <property type="project" value="InterPro"/>
</dbReference>
<dbReference type="PRINTS" id="PR00196">
    <property type="entry name" value="ANNEXIN"/>
</dbReference>
<evidence type="ECO:0000313" key="14">
    <source>
        <dbReference type="EMBL" id="KAI1889789.1"/>
    </source>
</evidence>
<dbReference type="SMART" id="SM00335">
    <property type="entry name" value="ANX"/>
    <property type="match status" value="4"/>
</dbReference>
<keyword evidence="6 11" id="KW-0677">Repeat</keyword>
<dbReference type="EMBL" id="JAERUA010000015">
    <property type="protein sequence ID" value="KAI1889789.1"/>
    <property type="molecule type" value="Genomic_DNA"/>
</dbReference>
<evidence type="ECO:0000256" key="5">
    <source>
        <dbReference type="ARBA" id="ARBA00022553"/>
    </source>
</evidence>
<dbReference type="PROSITE" id="PS00223">
    <property type="entry name" value="ANNEXIN_1"/>
    <property type="match status" value="2"/>
</dbReference>
<feature type="domain" description="Little elongation complex subunit 2 C-terminal" evidence="13">
    <location>
        <begin position="649"/>
        <end position="854"/>
    </location>
</feature>
<feature type="compositionally biased region" description="Polar residues" evidence="12">
    <location>
        <begin position="510"/>
        <end position="528"/>
    </location>
</feature>
<dbReference type="GO" id="GO:0005544">
    <property type="term" value="F:calcium-dependent phospholipid binding"/>
    <property type="evidence" value="ECO:0007669"/>
    <property type="project" value="UniProtKB-KW"/>
</dbReference>
<keyword evidence="4" id="KW-0272">Extracellular matrix</keyword>
<evidence type="ECO:0000256" key="12">
    <source>
        <dbReference type="SAM" id="MobiDB-lite"/>
    </source>
</evidence>
<dbReference type="AlphaFoldDB" id="A0A8T3CWS1"/>
<dbReference type="InterPro" id="IPR001464">
    <property type="entry name" value="Annexin"/>
</dbReference>
<dbReference type="PRINTS" id="PR00198">
    <property type="entry name" value="ANNEXINII"/>
</dbReference>
<feature type="region of interest" description="Disordered" evidence="12">
    <location>
        <begin position="331"/>
        <end position="366"/>
    </location>
</feature>
<dbReference type="InterPro" id="IPR018252">
    <property type="entry name" value="Annexin_repeat_CS"/>
</dbReference>
<dbReference type="GO" id="GO:0008092">
    <property type="term" value="F:cytoskeletal protein binding"/>
    <property type="evidence" value="ECO:0007669"/>
    <property type="project" value="InterPro"/>
</dbReference>
<keyword evidence="7 11" id="KW-0106">Calcium</keyword>
<dbReference type="PANTHER" id="PTHR14633">
    <property type="entry name" value="LITTLE ELONGATION COMPLEX SUBUNIT 2"/>
    <property type="match status" value="1"/>
</dbReference>
<comment type="domain">
    <text evidence="11">A pair of annexin repeats may form one binding site for calcium and phospholipid.</text>
</comment>
<dbReference type="InterPro" id="IPR019535">
    <property type="entry name" value="ICE2_C"/>
</dbReference>
<dbReference type="GO" id="GO:0005509">
    <property type="term" value="F:calcium ion binding"/>
    <property type="evidence" value="ECO:0007669"/>
    <property type="project" value="InterPro"/>
</dbReference>
<comment type="similarity">
    <text evidence="2 11">Belongs to the annexin family.</text>
</comment>
<keyword evidence="9 11" id="KW-0041">Annexin</keyword>
<feature type="region of interest" description="Disordered" evidence="12">
    <location>
        <begin position="1"/>
        <end position="27"/>
    </location>
</feature>
<evidence type="ECO:0000256" key="11">
    <source>
        <dbReference type="RuleBase" id="RU003540"/>
    </source>
</evidence>
<dbReference type="Gene3D" id="1.10.220.10">
    <property type="entry name" value="Annexin"/>
    <property type="match status" value="4"/>
</dbReference>
<proteinExistence type="inferred from homology"/>
<dbReference type="InterPro" id="IPR002389">
    <property type="entry name" value="ANX2"/>
</dbReference>
<evidence type="ECO:0000256" key="10">
    <source>
        <dbReference type="ARBA" id="ARBA00023302"/>
    </source>
</evidence>
<dbReference type="SUPFAM" id="SSF47874">
    <property type="entry name" value="Annexin"/>
    <property type="match status" value="1"/>
</dbReference>
<evidence type="ECO:0000256" key="9">
    <source>
        <dbReference type="ARBA" id="ARBA00023216"/>
    </source>
</evidence>
<evidence type="ECO:0000256" key="4">
    <source>
        <dbReference type="ARBA" id="ARBA00022530"/>
    </source>
</evidence>
<evidence type="ECO:0000256" key="1">
    <source>
        <dbReference type="ARBA" id="ARBA00004302"/>
    </source>
</evidence>
<keyword evidence="5" id="KW-0597">Phosphoprotein</keyword>
<comment type="subcellular location">
    <subcellularLocation>
        <location evidence="1">Secreted</location>
        <location evidence="1">Extracellular space</location>
        <location evidence="1">Extracellular matrix</location>
        <location evidence="1">Basement membrane</location>
    </subcellularLocation>
</comment>
<feature type="compositionally biased region" description="Basic and acidic residues" evidence="12">
    <location>
        <begin position="1"/>
        <end position="18"/>
    </location>
</feature>
<dbReference type="FunFam" id="1.10.220.10:FF:000002">
    <property type="entry name" value="Annexin"/>
    <property type="match status" value="1"/>
</dbReference>
<dbReference type="GO" id="GO:0045945">
    <property type="term" value="P:positive regulation of transcription by RNA polymerase III"/>
    <property type="evidence" value="ECO:0007669"/>
    <property type="project" value="TreeGrafter"/>
</dbReference>
<evidence type="ECO:0000256" key="3">
    <source>
        <dbReference type="ARBA" id="ARBA00022525"/>
    </source>
</evidence>
<dbReference type="InterPro" id="IPR037104">
    <property type="entry name" value="Annexin_sf"/>
</dbReference>